<comment type="catalytic activity">
    <reaction evidence="9 10">
        <text>D-glycero-beta-D-manno-heptose 1-phosphate + ATP + H(+) = ADP-D-glycero-beta-D-manno-heptose + diphosphate</text>
        <dbReference type="Rhea" id="RHEA:27465"/>
        <dbReference type="ChEBI" id="CHEBI:15378"/>
        <dbReference type="ChEBI" id="CHEBI:30616"/>
        <dbReference type="ChEBI" id="CHEBI:33019"/>
        <dbReference type="ChEBI" id="CHEBI:59967"/>
        <dbReference type="ChEBI" id="CHEBI:61593"/>
        <dbReference type="EC" id="2.7.7.70"/>
    </reaction>
</comment>
<dbReference type="PROSITE" id="PS00583">
    <property type="entry name" value="PFKB_KINASES_1"/>
    <property type="match status" value="1"/>
</dbReference>
<dbReference type="RefSeq" id="WP_016875262.1">
    <property type="nucleotide sequence ID" value="NZ_AJLN01000104.1"/>
</dbReference>
<sequence length="546" mass="59028">MKHHVFNFQHSAFSTAHLNSLLDAVTNLNIIVIGDAILDCYLEGFSDRLCREAPVPVVTVTNSEYVPGGAANTAVNVRSLGGKVTFISAIGDDGEGSLLCQALSRRSVPSKHLIVQSGRQTLAKQRVMASSQILVRFDFGTTDAIDEDSEQALIDELERRYPECDAAIVSDYGYGILTQRVIDKLSQLQARHNHVLVVDAKNLAAYRHIGTTAVKPNYEQVLKLLNIPPLKADNQSVKSRVEQILPYGDRILELTGATIAAVTLDAEGGIIFERGSQPHRTYTQPTIQSRTAGAGDTFVSALTLALAVGAATPLAADFAATAAAVVVGKDGTSVCSAEELREFLLNGETGEEKDTGTRGHGDTGNFSIQSPRVFEAASNEVPPQKYISDLNQLLALVTSYRKAGRKIVFTNGCFDILHAGHVSYLNYAKALGDILIVGLNSDNSIRRLKGSSRPINTLEDRIQVLSGLGCVDHLIAFEEDTPSNLIRIVRPDVFVKGGNYTKETLPEAPLVEQLGGEVRLLPFVENRSTTRIIERIRELAGKGIGD</sequence>
<evidence type="ECO:0000256" key="3">
    <source>
        <dbReference type="ARBA" id="ARBA00022695"/>
    </source>
</evidence>
<evidence type="ECO:0000256" key="2">
    <source>
        <dbReference type="ARBA" id="ARBA00022679"/>
    </source>
</evidence>
<comment type="catalytic activity">
    <reaction evidence="10">
        <text>D-glycero-beta-D-manno-heptose 7-phosphate + ATP = D-glycero-beta-D-manno-heptose 1,7-bisphosphate + ADP + H(+)</text>
        <dbReference type="Rhea" id="RHEA:27473"/>
        <dbReference type="ChEBI" id="CHEBI:15378"/>
        <dbReference type="ChEBI" id="CHEBI:30616"/>
        <dbReference type="ChEBI" id="CHEBI:60204"/>
        <dbReference type="ChEBI" id="CHEBI:60208"/>
        <dbReference type="ChEBI" id="CHEBI:456216"/>
        <dbReference type="EC" id="2.7.1.167"/>
    </reaction>
</comment>
<comment type="similarity">
    <text evidence="10">In the C-terminal section; belongs to the cytidylyltransferase family.</text>
</comment>
<dbReference type="InterPro" id="IPR029056">
    <property type="entry name" value="Ribokinase-like"/>
</dbReference>
<evidence type="ECO:0000256" key="4">
    <source>
        <dbReference type="ARBA" id="ARBA00022741"/>
    </source>
</evidence>
<dbReference type="Gene3D" id="3.40.50.620">
    <property type="entry name" value="HUPs"/>
    <property type="match status" value="1"/>
</dbReference>
<dbReference type="NCBIfam" id="TIGR02199">
    <property type="entry name" value="rfaE_dom_II"/>
    <property type="match status" value="1"/>
</dbReference>
<dbReference type="Pfam" id="PF01467">
    <property type="entry name" value="CTP_transf_like"/>
    <property type="match status" value="1"/>
</dbReference>
<dbReference type="GO" id="GO:0033785">
    <property type="term" value="F:heptose 7-phosphate kinase activity"/>
    <property type="evidence" value="ECO:0007669"/>
    <property type="project" value="UniProtKB-UniRule"/>
</dbReference>
<feature type="region of interest" description="Ribokinase" evidence="10">
    <location>
        <begin position="1"/>
        <end position="351"/>
    </location>
</feature>
<comment type="function">
    <text evidence="10">Catalyzes the ADP transfer from ATP to D-glycero-beta-D-manno-heptose 1-phosphate, yielding ADP-D-glycero-beta-D-manno-heptose.</text>
</comment>
<evidence type="ECO:0000313" key="14">
    <source>
        <dbReference type="Proteomes" id="UP000268857"/>
    </source>
</evidence>
<evidence type="ECO:0000259" key="12">
    <source>
        <dbReference type="Pfam" id="PF01467"/>
    </source>
</evidence>
<comment type="pathway">
    <text evidence="1">Bacterial outer membrane biogenesis; LPS core biosynthesis.</text>
</comment>
<reference evidence="13 14" key="1">
    <citation type="journal article" date="2019" name="Genome Biol. Evol.">
        <title>Day and night: Metabolic profiles and evolutionary relationships of six axenic non-marine cyanobacteria.</title>
        <authorList>
            <person name="Will S.E."/>
            <person name="Henke P."/>
            <person name="Boedeker C."/>
            <person name="Huang S."/>
            <person name="Brinkmann H."/>
            <person name="Rohde M."/>
            <person name="Jarek M."/>
            <person name="Friedl T."/>
            <person name="Seufert S."/>
            <person name="Schumacher M."/>
            <person name="Overmann J."/>
            <person name="Neumann-Schaal M."/>
            <person name="Petersen J."/>
        </authorList>
    </citation>
    <scope>NUCLEOTIDE SEQUENCE [LARGE SCALE GENOMIC DNA]</scope>
    <source>
        <strain evidence="13 14">PCC 6912</strain>
    </source>
</reference>
<proteinExistence type="inferred from homology"/>
<evidence type="ECO:0000313" key="13">
    <source>
        <dbReference type="EMBL" id="RUR81795.1"/>
    </source>
</evidence>
<keyword evidence="2 10" id="KW-0808">Transferase</keyword>
<dbReference type="GO" id="GO:0009244">
    <property type="term" value="P:lipopolysaccharide core region biosynthetic process"/>
    <property type="evidence" value="ECO:0007669"/>
    <property type="project" value="UniProtKB-UniPathway"/>
</dbReference>
<dbReference type="InterPro" id="IPR011914">
    <property type="entry name" value="RfaE_dom_II"/>
</dbReference>
<dbReference type="EC" id="2.7.1.167" evidence="10"/>
<dbReference type="Gene3D" id="3.40.1190.20">
    <property type="match status" value="1"/>
</dbReference>
<dbReference type="GO" id="GO:0005524">
    <property type="term" value="F:ATP binding"/>
    <property type="evidence" value="ECO:0007669"/>
    <property type="project" value="UniProtKB-UniRule"/>
</dbReference>
<comment type="pathway">
    <text evidence="10">Nucleotide-sugar biosynthesis; ADP-L-glycero-beta-D-manno-heptose biosynthesis; ADP-L-glycero-beta-D-manno-heptose from D-glycero-beta-D-manno-heptose 7-phosphate: step 3/4.</text>
</comment>
<keyword evidence="14" id="KW-1185">Reference proteome</keyword>
<dbReference type="InterPro" id="IPR014729">
    <property type="entry name" value="Rossmann-like_a/b/a_fold"/>
</dbReference>
<evidence type="ECO:0000256" key="5">
    <source>
        <dbReference type="ARBA" id="ARBA00022777"/>
    </source>
</evidence>
<dbReference type="PANTHER" id="PTHR46969:SF1">
    <property type="entry name" value="BIFUNCTIONAL PROTEIN HLDE"/>
    <property type="match status" value="1"/>
</dbReference>
<feature type="domain" description="Cytidyltransferase-like" evidence="12">
    <location>
        <begin position="409"/>
        <end position="535"/>
    </location>
</feature>
<comment type="caution">
    <text evidence="13">The sequence shown here is derived from an EMBL/GenBank/DDBJ whole genome shotgun (WGS) entry which is preliminary data.</text>
</comment>
<dbReference type="EC" id="2.7.7.70" evidence="10"/>
<accession>A0A3S0XVJ8</accession>
<feature type="domain" description="Carbohydrate kinase PfkB" evidence="11">
    <location>
        <begin position="29"/>
        <end position="335"/>
    </location>
</feature>
<dbReference type="OrthoDB" id="9802794at2"/>
<gene>
    <name evidence="10 13" type="primary">hldE</name>
    <name evidence="13" type="ORF">PCC6912_26640</name>
</gene>
<keyword evidence="3 10" id="KW-0548">Nucleotidyltransferase</keyword>
<dbReference type="InterPro" id="IPR004821">
    <property type="entry name" value="Cyt_trans-like"/>
</dbReference>
<dbReference type="Proteomes" id="UP000268857">
    <property type="component" value="Unassembled WGS sequence"/>
</dbReference>
<evidence type="ECO:0000256" key="7">
    <source>
        <dbReference type="ARBA" id="ARBA00023268"/>
    </source>
</evidence>
<dbReference type="EMBL" id="RSCJ01000009">
    <property type="protein sequence ID" value="RUR81795.1"/>
    <property type="molecule type" value="Genomic_DNA"/>
</dbReference>
<comment type="subunit">
    <text evidence="10">Homodimer.</text>
</comment>
<feature type="active site" evidence="10">
    <location>
        <position position="296"/>
    </location>
</feature>
<name>A0A3S0XVJ8_CHLFR</name>
<evidence type="ECO:0000256" key="6">
    <source>
        <dbReference type="ARBA" id="ARBA00022840"/>
    </source>
</evidence>
<dbReference type="SUPFAM" id="SSF52374">
    <property type="entry name" value="Nucleotidylyl transferase"/>
    <property type="match status" value="1"/>
</dbReference>
<dbReference type="PANTHER" id="PTHR46969">
    <property type="entry name" value="BIFUNCTIONAL PROTEIN HLDE"/>
    <property type="match status" value="1"/>
</dbReference>
<organism evidence="13 14">
    <name type="scientific">Chlorogloeopsis fritschii PCC 6912</name>
    <dbReference type="NCBI Taxonomy" id="211165"/>
    <lineage>
        <taxon>Bacteria</taxon>
        <taxon>Bacillati</taxon>
        <taxon>Cyanobacteriota</taxon>
        <taxon>Cyanophyceae</taxon>
        <taxon>Nostocales</taxon>
        <taxon>Chlorogloeopsidaceae</taxon>
        <taxon>Chlorogloeopsis</taxon>
    </lineage>
</organism>
<evidence type="ECO:0000256" key="1">
    <source>
        <dbReference type="ARBA" id="ARBA00004713"/>
    </source>
</evidence>
<dbReference type="SUPFAM" id="SSF53613">
    <property type="entry name" value="Ribokinase-like"/>
    <property type="match status" value="1"/>
</dbReference>
<dbReference type="GO" id="GO:0033786">
    <property type="term" value="F:heptose-1-phosphate adenylyltransferase activity"/>
    <property type="evidence" value="ECO:0007669"/>
    <property type="project" value="UniProtKB-UniRule"/>
</dbReference>
<dbReference type="InterPro" id="IPR011611">
    <property type="entry name" value="PfkB_dom"/>
</dbReference>
<evidence type="ECO:0000256" key="8">
    <source>
        <dbReference type="ARBA" id="ARBA00023277"/>
    </source>
</evidence>
<keyword evidence="6 10" id="KW-0067">ATP-binding</keyword>
<keyword evidence="5 10" id="KW-0418">Kinase</keyword>
<keyword evidence="4 10" id="KW-0547">Nucleotide-binding</keyword>
<keyword evidence="7 10" id="KW-0511">Multifunctional enzyme</keyword>
<dbReference type="GO" id="GO:0016773">
    <property type="term" value="F:phosphotransferase activity, alcohol group as acceptor"/>
    <property type="evidence" value="ECO:0007669"/>
    <property type="project" value="InterPro"/>
</dbReference>
<dbReference type="InterPro" id="IPR023030">
    <property type="entry name" value="Bifunc_HldE"/>
</dbReference>
<evidence type="ECO:0000256" key="10">
    <source>
        <dbReference type="HAMAP-Rule" id="MF_01603"/>
    </source>
</evidence>
<dbReference type="GO" id="GO:0097171">
    <property type="term" value="P:ADP-L-glycero-beta-D-manno-heptose biosynthetic process"/>
    <property type="evidence" value="ECO:0007669"/>
    <property type="project" value="UniProtKB-UniPathway"/>
</dbReference>
<dbReference type="Pfam" id="PF00294">
    <property type="entry name" value="PfkB"/>
    <property type="match status" value="1"/>
</dbReference>
<dbReference type="UniPathway" id="UPA00958"/>
<dbReference type="UniPathway" id="UPA00356">
    <property type="reaction ID" value="UER00437"/>
</dbReference>
<dbReference type="AlphaFoldDB" id="A0A3S0XVJ8"/>
<evidence type="ECO:0000256" key="9">
    <source>
        <dbReference type="ARBA" id="ARBA00047428"/>
    </source>
</evidence>
<dbReference type="HAMAP" id="MF_01603">
    <property type="entry name" value="HldE"/>
    <property type="match status" value="1"/>
</dbReference>
<comment type="pathway">
    <text evidence="10">Nucleotide-sugar biosynthesis; ADP-L-glycero-beta-D-manno-heptose biosynthesis; ADP-L-glycero-beta-D-manno-heptose from D-glycero-beta-D-manno-heptose 7-phosphate: step 1/4.</text>
</comment>
<protein>
    <recommendedName>
        <fullName evidence="10">Bifunctional protein HldE</fullName>
    </recommendedName>
    <domain>
        <recommendedName>
            <fullName evidence="10">D-beta-D-heptose 7-phosphate kinase</fullName>
            <ecNumber evidence="10">2.7.1.167</ecNumber>
        </recommendedName>
        <alternativeName>
            <fullName evidence="10">D-beta-D-heptose 7-phosphotransferase</fullName>
        </alternativeName>
        <alternativeName>
            <fullName evidence="10">D-glycero-beta-D-manno-heptose-7-phosphate kinase</fullName>
        </alternativeName>
    </domain>
    <domain>
        <recommendedName>
            <fullName evidence="10">D-beta-D-heptose 1-phosphate adenylyltransferase</fullName>
            <ecNumber evidence="10">2.7.7.70</ecNumber>
        </recommendedName>
        <alternativeName>
            <fullName evidence="10">D-glycero-beta-D-manno-heptose 1-phosphate adenylyltransferase</fullName>
        </alternativeName>
    </domain>
</protein>
<dbReference type="STRING" id="211165.GCA_000317285_04179"/>
<dbReference type="InterPro" id="IPR002173">
    <property type="entry name" value="Carboh/pur_kinase_PfkB_CS"/>
</dbReference>
<keyword evidence="8 10" id="KW-0119">Carbohydrate metabolism</keyword>
<comment type="similarity">
    <text evidence="10">In the N-terminal section; belongs to the carbohydrate kinase PfkB family.</text>
</comment>
<feature type="region of interest" description="Cytidylyltransferase" evidence="10">
    <location>
        <begin position="409"/>
        <end position="546"/>
    </location>
</feature>
<evidence type="ECO:0000259" key="11">
    <source>
        <dbReference type="Pfam" id="PF00294"/>
    </source>
</evidence>
<comment type="function">
    <text evidence="10">Catalyzes the phosphorylation of D-glycero-D-manno-heptose 7-phosphate at the C-1 position to selectively form D-glycero-beta-D-manno-heptose-1,7-bisphosphate.</text>
</comment>
<dbReference type="NCBIfam" id="TIGR00125">
    <property type="entry name" value="cyt_tran_rel"/>
    <property type="match status" value="1"/>
</dbReference>
<comment type="caution">
    <text evidence="10">Lacks conserved residue(s) required for the propagation of feature annotation.</text>
</comment>
<dbReference type="GO" id="GO:0005829">
    <property type="term" value="C:cytosol"/>
    <property type="evidence" value="ECO:0007669"/>
    <property type="project" value="TreeGrafter"/>
</dbReference>